<dbReference type="OrthoDB" id="5377797at2"/>
<reference evidence="3" key="1">
    <citation type="submission" date="2016-09" db="EMBL/GenBank/DDBJ databases">
        <authorList>
            <person name="Gulvik C.A."/>
        </authorList>
    </citation>
    <scope>NUCLEOTIDE SEQUENCE [LARGE SCALE GENOMIC DNA]</scope>
    <source>
        <strain evidence="3">LMG 26676</strain>
    </source>
</reference>
<proteinExistence type="predicted"/>
<evidence type="ECO:0000313" key="3">
    <source>
        <dbReference type="Proteomes" id="UP000094469"/>
    </source>
</evidence>
<comment type="caution">
    <text evidence="2">The sequence shown here is derived from an EMBL/GenBank/DDBJ whole genome shotgun (WGS) entry which is preliminary data.</text>
</comment>
<feature type="coiled-coil region" evidence="1">
    <location>
        <begin position="51"/>
        <end position="78"/>
    </location>
</feature>
<dbReference type="EMBL" id="MIKC01000009">
    <property type="protein sequence ID" value="OEG22945.1"/>
    <property type="molecule type" value="Genomic_DNA"/>
</dbReference>
<protein>
    <submittedName>
        <fullName evidence="2">Uncharacterized protein</fullName>
    </submittedName>
</protein>
<gene>
    <name evidence="2" type="ORF">BCR24_13905</name>
</gene>
<dbReference type="Proteomes" id="UP000094469">
    <property type="component" value="Unassembled WGS sequence"/>
</dbReference>
<accession>A0A1E5HDR4</accession>
<name>A0A1E5HDR4_9ENTE</name>
<evidence type="ECO:0000313" key="2">
    <source>
        <dbReference type="EMBL" id="OEG22945.1"/>
    </source>
</evidence>
<evidence type="ECO:0000256" key="1">
    <source>
        <dbReference type="SAM" id="Coils"/>
    </source>
</evidence>
<dbReference type="AlphaFoldDB" id="A0A1E5HDR4"/>
<organism evidence="2 3">
    <name type="scientific">Enterococcus ureilyticus</name>
    <dbReference type="NCBI Taxonomy" id="1131292"/>
    <lineage>
        <taxon>Bacteria</taxon>
        <taxon>Bacillati</taxon>
        <taxon>Bacillota</taxon>
        <taxon>Bacilli</taxon>
        <taxon>Lactobacillales</taxon>
        <taxon>Enterococcaceae</taxon>
        <taxon>Enterococcus</taxon>
    </lineage>
</organism>
<dbReference type="RefSeq" id="WP_069639592.1">
    <property type="nucleotide sequence ID" value="NZ_JAFBEZ010000017.1"/>
</dbReference>
<keyword evidence="1" id="KW-0175">Coiled coil</keyword>
<sequence length="123" mass="14400">MKGVILLRFLTCWKNKKDKENTQLRKALSEIRQPLIKIKLLSEKLNYSGFTKRFEESLEILESNLNDQEKAKRLLVKTEILGGMGTWMDSPPWTAYQLGISSEFEETTKRFSIARSKIKKYLI</sequence>
<keyword evidence="3" id="KW-1185">Reference proteome</keyword>